<evidence type="ECO:0000313" key="3">
    <source>
        <dbReference type="Proteomes" id="UP000279236"/>
    </source>
</evidence>
<feature type="signal peptide" evidence="1">
    <location>
        <begin position="1"/>
        <end position="18"/>
    </location>
</feature>
<dbReference type="EMBL" id="RSCE01000020">
    <property type="protein sequence ID" value="RSH76814.1"/>
    <property type="molecule type" value="Genomic_DNA"/>
</dbReference>
<protein>
    <submittedName>
        <fullName evidence="2">Uncharacterized protein</fullName>
    </submittedName>
</protein>
<organism evidence="2 3">
    <name type="scientific">Apiotrichum porosum</name>
    <dbReference type="NCBI Taxonomy" id="105984"/>
    <lineage>
        <taxon>Eukaryota</taxon>
        <taxon>Fungi</taxon>
        <taxon>Dikarya</taxon>
        <taxon>Basidiomycota</taxon>
        <taxon>Agaricomycotina</taxon>
        <taxon>Tremellomycetes</taxon>
        <taxon>Trichosporonales</taxon>
        <taxon>Trichosporonaceae</taxon>
        <taxon>Apiotrichum</taxon>
    </lineage>
</organism>
<dbReference type="RefSeq" id="XP_028471961.1">
    <property type="nucleotide sequence ID" value="XM_028620745.1"/>
</dbReference>
<gene>
    <name evidence="2" type="ORF">EHS24_005213</name>
</gene>
<dbReference type="Gene3D" id="3.90.230.10">
    <property type="entry name" value="Creatinase/methionine aminopeptidase superfamily"/>
    <property type="match status" value="1"/>
</dbReference>
<dbReference type="SUPFAM" id="SSF55920">
    <property type="entry name" value="Creatinase/aminopeptidase"/>
    <property type="match status" value="1"/>
</dbReference>
<name>A0A427XDL8_9TREE</name>
<dbReference type="STRING" id="105984.A0A427XDL8"/>
<dbReference type="GeneID" id="39589756"/>
<evidence type="ECO:0000313" key="2">
    <source>
        <dbReference type="EMBL" id="RSH76814.1"/>
    </source>
</evidence>
<dbReference type="InterPro" id="IPR036005">
    <property type="entry name" value="Creatinase/aminopeptidase-like"/>
</dbReference>
<dbReference type="Proteomes" id="UP000279236">
    <property type="component" value="Unassembled WGS sequence"/>
</dbReference>
<evidence type="ECO:0000256" key="1">
    <source>
        <dbReference type="SAM" id="SignalP"/>
    </source>
</evidence>
<dbReference type="AlphaFoldDB" id="A0A427XDL8"/>
<proteinExistence type="predicted"/>
<reference evidence="2 3" key="1">
    <citation type="submission" date="2018-11" db="EMBL/GenBank/DDBJ databases">
        <title>Genome sequence of Apiotrichum porosum DSM 27194.</title>
        <authorList>
            <person name="Aliyu H."/>
            <person name="Gorte O."/>
            <person name="Ochsenreither K."/>
        </authorList>
    </citation>
    <scope>NUCLEOTIDE SEQUENCE [LARGE SCALE GENOMIC DNA]</scope>
    <source>
        <strain evidence="2 3">DSM 27194</strain>
    </source>
</reference>
<keyword evidence="3" id="KW-1185">Reference proteome</keyword>
<accession>A0A427XDL8</accession>
<dbReference type="OrthoDB" id="3632757at2759"/>
<keyword evidence="1" id="KW-0732">Signal</keyword>
<feature type="chain" id="PRO_5019348503" evidence="1">
    <location>
        <begin position="19"/>
        <end position="482"/>
    </location>
</feature>
<comment type="caution">
    <text evidence="2">The sequence shown here is derived from an EMBL/GenBank/DDBJ whole genome shotgun (WGS) entry which is preliminary data.</text>
</comment>
<sequence length="482" mass="54119">MLLTRLALLSASVSLSLAAVVPKDTQRDVVRLGGDDDDPAQGARYRPLPPLREQDALERQWVKKRWDHVPSILKKHGYDAWLLSMREYAEDTAFRALVPTTTVFSARRRSVFLFHTHPTIESPLYLIDNTEGIWDTLNAALSEIDPQKIAIDVDAHVAFADGLHAGETHALMLGLDPEYLFRTSPCRAIPVEVIAARVGGEAQLEQYQHMMETVWAMVSDGFSEKVITAGVTTPQDLEWWFRDTMRWRLGTGTWFPPSVDISRHPDEPSVEDHPQFRPGDMIHVDIGITAMGMNTDTQHLGYILRHNETAPPAGLVEGMRNANKLQDFVREEMVPGRTGNEVLFAVFDRMNASGLDGDIYSHPIGDYGHSAGAVIGFTNIQGFVPHLGENKVLEDYWTSVELAGRTYVPEWGRVVRFELEEDVFWSNDSKSFEWVFGQQRQFHLVRPFDNARVTAGGVGENVGARALGWLAAKLGWQMAFGR</sequence>